<evidence type="ECO:0000313" key="2">
    <source>
        <dbReference type="Proteomes" id="UP000249057"/>
    </source>
</evidence>
<dbReference type="EMBL" id="KZ825347">
    <property type="protein sequence ID" value="RAH45155.1"/>
    <property type="molecule type" value="Genomic_DNA"/>
</dbReference>
<dbReference type="Proteomes" id="UP000249057">
    <property type="component" value="Unassembled WGS sequence"/>
</dbReference>
<evidence type="ECO:0000313" key="1">
    <source>
        <dbReference type="EMBL" id="RAH45155.1"/>
    </source>
</evidence>
<organism evidence="1 2">
    <name type="scientific">Aspergillus brunneoviolaceus CBS 621.78</name>
    <dbReference type="NCBI Taxonomy" id="1450534"/>
    <lineage>
        <taxon>Eukaryota</taxon>
        <taxon>Fungi</taxon>
        <taxon>Dikarya</taxon>
        <taxon>Ascomycota</taxon>
        <taxon>Pezizomycotina</taxon>
        <taxon>Eurotiomycetes</taxon>
        <taxon>Eurotiomycetidae</taxon>
        <taxon>Eurotiales</taxon>
        <taxon>Aspergillaceae</taxon>
        <taxon>Aspergillus</taxon>
        <taxon>Aspergillus subgen. Circumdati</taxon>
    </lineage>
</organism>
<gene>
    <name evidence="1" type="ORF">BO95DRAFT_148499</name>
</gene>
<proteinExistence type="predicted"/>
<reference evidence="1" key="1">
    <citation type="submission" date="2018-02" db="EMBL/GenBank/DDBJ databases">
        <title>The genomes of Aspergillus section Nigri reveals drivers in fungal speciation.</title>
        <authorList>
            <consortium name="DOE Joint Genome Institute"/>
            <person name="Vesth T.C."/>
            <person name="Nybo J."/>
            <person name="Theobald S."/>
            <person name="Brandl J."/>
            <person name="Frisvad J.C."/>
            <person name="Nielsen K.F."/>
            <person name="Lyhne E.K."/>
            <person name="Kogle M.E."/>
            <person name="Kuo A."/>
            <person name="Riley R."/>
            <person name="Clum A."/>
            <person name="Nolan M."/>
            <person name="Lipzen A."/>
            <person name="Salamov A."/>
            <person name="Henrissat B."/>
            <person name="Wiebenga A."/>
            <person name="De vries R.P."/>
            <person name="Grigoriev I.V."/>
            <person name="Mortensen U.H."/>
            <person name="Andersen M.R."/>
            <person name="Baker S.E."/>
        </authorList>
    </citation>
    <scope>NUCLEOTIDE SEQUENCE</scope>
    <source>
        <strain evidence="1">CBS 621.78</strain>
    </source>
</reference>
<protein>
    <submittedName>
        <fullName evidence="1">Uncharacterized protein</fullName>
    </submittedName>
</protein>
<name>A0ACD1G7E1_9EURO</name>
<keyword evidence="2" id="KW-1185">Reference proteome</keyword>
<sequence length="234" mass="25316">MTYKGRYDDQGLVVWTFGEVQTGSGDRIISGVQINRGFQVIGGVRIIGGVQIISGIQITNGTRIISGVQITNGTRIISGVQINRGIQTISGIRIISGVQIVSGVQTVNSIKTGNVALTIIFRGLIARFEVVDAFARGMTMPATATSLCAVAPVVPVTNAQTSSPLEQHEQKSATVKDNRSSQTIRSHPLHLQCQDVRPERALRPGLGLRSGRCPQGRRHRGQLHRTQRGHRARQ</sequence>
<accession>A0ACD1G7E1</accession>